<protein>
    <submittedName>
        <fullName evidence="2">Putative ORFan</fullName>
    </submittedName>
</protein>
<dbReference type="KEGG" id="vg:80517495"/>
<name>A0A6N1NG61_9VIRU</name>
<accession>A0A6N1NG61</accession>
<evidence type="ECO:0000313" key="2">
    <source>
        <dbReference type="EMBL" id="QKU34185.1"/>
    </source>
</evidence>
<keyword evidence="1" id="KW-1133">Transmembrane helix</keyword>
<dbReference type="EMBL" id="MF405918">
    <property type="protein sequence ID" value="QKU34185.1"/>
    <property type="molecule type" value="Genomic_DNA"/>
</dbReference>
<reference evidence="2" key="1">
    <citation type="submission" date="2017-06" db="EMBL/GenBank/DDBJ databases">
        <authorList>
            <person name="Assis F.L."/>
            <person name="Abrahao J.S."/>
            <person name="Silva L."/>
            <person name="Khalil J.B."/>
            <person name="Rodrigues R."/>
            <person name="Silva L.S."/>
            <person name="Boratto P."/>
            <person name="Andrade M."/>
            <person name="Kroon E.G."/>
            <person name="Ribeiro B."/>
            <person name="Bergier I."/>
            <person name="Seligmann H."/>
            <person name="Ghigo E."/>
            <person name="Colson P."/>
            <person name="Levasseur A."/>
            <person name="Raoult D."/>
            <person name="Scola B.L."/>
        </authorList>
    </citation>
    <scope>NUCLEOTIDE SEQUENCE</scope>
    <source>
        <strain evidence="2">Deep ocean</strain>
    </source>
</reference>
<keyword evidence="1" id="KW-0472">Membrane</keyword>
<evidence type="ECO:0000256" key="1">
    <source>
        <dbReference type="SAM" id="Phobius"/>
    </source>
</evidence>
<organism evidence="2">
    <name type="scientific">Tupanvirus deep ocean</name>
    <dbReference type="NCBI Taxonomy" id="2126984"/>
    <lineage>
        <taxon>Viruses</taxon>
        <taxon>Varidnaviria</taxon>
        <taxon>Bamfordvirae</taxon>
        <taxon>Nucleocytoviricota</taxon>
        <taxon>Megaviricetes</taxon>
        <taxon>Imitervirales</taxon>
        <taxon>Mimiviridae</taxon>
        <taxon>Megamimivirinae</taxon>
        <taxon>Tupanvirus</taxon>
        <taxon>Tupanvirus altamarinense</taxon>
    </lineage>
</organism>
<proteinExistence type="predicted"/>
<dbReference type="GeneID" id="80517495"/>
<reference evidence="2" key="2">
    <citation type="journal article" date="2018" name="Nat. Commun.">
        <title>Tailed giant Tupanvirus possesses the most complete translational apparatus of the known virosphere.</title>
        <authorList>
            <person name="Abrahao J."/>
            <person name="Silva L."/>
            <person name="Silva L.S."/>
            <person name="Khalil J.Y.B."/>
            <person name="Rodrigues R."/>
            <person name="Arantes T."/>
            <person name="Assis F."/>
            <person name="Boratto P."/>
            <person name="Andrade M."/>
            <person name="Kroon E.G."/>
            <person name="Ribeiro B."/>
            <person name="Bergier I."/>
            <person name="Seligmann H."/>
            <person name="Ghigo E."/>
            <person name="Colson P."/>
            <person name="Levasseur A."/>
            <person name="Kroemer G."/>
            <person name="Raoult D."/>
            <person name="La Scola B."/>
        </authorList>
    </citation>
    <scope>NUCLEOTIDE SEQUENCE [LARGE SCALE GENOMIC DNA]</scope>
    <source>
        <strain evidence="2">Deep ocean</strain>
    </source>
</reference>
<sequence>MDFFYLYNIDMSNCNILPMIIIAVVVIVALYFLSQNDLVAPAPPVQTNPDSTGDVQEGFYPYYGYGYPSWYYRNYPYTSGWNRYNYYNNPYYYNYYSPYAYSYGSYAY</sequence>
<feature type="transmembrane region" description="Helical" evidence="1">
    <location>
        <begin position="16"/>
        <end position="33"/>
    </location>
</feature>
<dbReference type="RefSeq" id="YP_010780804.1">
    <property type="nucleotide sequence ID" value="NC_075038.1"/>
</dbReference>
<keyword evidence="1" id="KW-0812">Transmembrane</keyword>